<organism evidence="1 2">
    <name type="scientific">Sphingomonas aerophila</name>
    <dbReference type="NCBI Taxonomy" id="1344948"/>
    <lineage>
        <taxon>Bacteria</taxon>
        <taxon>Pseudomonadati</taxon>
        <taxon>Pseudomonadota</taxon>
        <taxon>Alphaproteobacteria</taxon>
        <taxon>Sphingomonadales</taxon>
        <taxon>Sphingomonadaceae</taxon>
        <taxon>Sphingomonas</taxon>
    </lineage>
</organism>
<evidence type="ECO:0008006" key="3">
    <source>
        <dbReference type="Google" id="ProtNLM"/>
    </source>
</evidence>
<dbReference type="Proteomes" id="UP000546200">
    <property type="component" value="Unassembled WGS sequence"/>
</dbReference>
<accession>A0A7W9EUL4</accession>
<evidence type="ECO:0000313" key="1">
    <source>
        <dbReference type="EMBL" id="MBB5715295.1"/>
    </source>
</evidence>
<name>A0A7W9EUL4_9SPHN</name>
<proteinExistence type="predicted"/>
<dbReference type="SUPFAM" id="SSF52096">
    <property type="entry name" value="ClpP/crotonase"/>
    <property type="match status" value="1"/>
</dbReference>
<dbReference type="AlphaFoldDB" id="A0A7W9EUL4"/>
<reference evidence="1 2" key="1">
    <citation type="submission" date="2020-08" db="EMBL/GenBank/DDBJ databases">
        <title>Genomic Encyclopedia of Type Strains, Phase IV (KMG-IV): sequencing the most valuable type-strain genomes for metagenomic binning, comparative biology and taxonomic classification.</title>
        <authorList>
            <person name="Goeker M."/>
        </authorList>
    </citation>
    <scope>NUCLEOTIDE SEQUENCE [LARGE SCALE GENOMIC DNA]</scope>
    <source>
        <strain evidence="1 2">DSM 100044</strain>
    </source>
</reference>
<dbReference type="Gene3D" id="3.90.226.10">
    <property type="entry name" value="2-enoyl-CoA Hydratase, Chain A, domain 1"/>
    <property type="match status" value="1"/>
</dbReference>
<evidence type="ECO:0000313" key="2">
    <source>
        <dbReference type="Proteomes" id="UP000546200"/>
    </source>
</evidence>
<dbReference type="EMBL" id="JACIJK010000006">
    <property type="protein sequence ID" value="MBB5715295.1"/>
    <property type="molecule type" value="Genomic_DNA"/>
</dbReference>
<gene>
    <name evidence="1" type="ORF">FHS94_002141</name>
</gene>
<comment type="caution">
    <text evidence="1">The sequence shown here is derived from an EMBL/GenBank/DDBJ whole genome shotgun (WGS) entry which is preliminary data.</text>
</comment>
<protein>
    <recommendedName>
        <fullName evidence="3">Tail specific protease domain-containing protein</fullName>
    </recommendedName>
</protein>
<dbReference type="InterPro" id="IPR029045">
    <property type="entry name" value="ClpP/crotonase-like_dom_sf"/>
</dbReference>
<sequence>MDAYAASFDDGHLATAPTDAFPAIEGRWPGFLTGYGADRRYRVATRADDAAVPIGAALVSCDGVAAGRLAEERVGTFAGRWMLASRRALLARNLFLDRGNPFVARPRACRFAWNGATHEVALSWRALPADEAATRIAAVGGRAREAIGQRTLADGTRWLSLSGFNSDPSGPDFKALVPLIAALKADRTALARAPRIVLDLRGNNGGSSDWSRQIAAVLWGEAAVRGAEGHSEAVEWRVSPATIRAIGEYRDQFAAAPNASPDAKQWAQRTYDGLTGAAAKHQPLWRETDEPEATIPAKEQTVAPLAGPVFIVTDWGCGSACLDAVDLWRALGAIQVGQETSADTLYMDVRDTVLPSGMTRAVVPMKVYRGRKRGANQPWMPVHAYGGDLRDTAALQRWVSSLPDRGARKP</sequence>
<keyword evidence="2" id="KW-1185">Reference proteome</keyword>
<dbReference type="RefSeq" id="WP_184057499.1">
    <property type="nucleotide sequence ID" value="NZ_JACIJK010000006.1"/>
</dbReference>